<protein>
    <submittedName>
        <fullName evidence="1">Uncharacterized protein</fullName>
    </submittedName>
</protein>
<dbReference type="Proteomes" id="UP001234178">
    <property type="component" value="Unassembled WGS sequence"/>
</dbReference>
<organism evidence="1 2">
    <name type="scientific">Daphnia magna</name>
    <dbReference type="NCBI Taxonomy" id="35525"/>
    <lineage>
        <taxon>Eukaryota</taxon>
        <taxon>Metazoa</taxon>
        <taxon>Ecdysozoa</taxon>
        <taxon>Arthropoda</taxon>
        <taxon>Crustacea</taxon>
        <taxon>Branchiopoda</taxon>
        <taxon>Diplostraca</taxon>
        <taxon>Cladocera</taxon>
        <taxon>Anomopoda</taxon>
        <taxon>Daphniidae</taxon>
        <taxon>Daphnia</taxon>
    </lineage>
</organism>
<comment type="caution">
    <text evidence="1">The sequence shown here is derived from an EMBL/GenBank/DDBJ whole genome shotgun (WGS) entry which is preliminary data.</text>
</comment>
<gene>
    <name evidence="1" type="ORF">OUZ56_027959</name>
</gene>
<reference evidence="1 2" key="1">
    <citation type="journal article" date="2023" name="Nucleic Acids Res.">
        <title>The hologenome of Daphnia magna reveals possible DNA methylation and microbiome-mediated evolution of the host genome.</title>
        <authorList>
            <person name="Chaturvedi A."/>
            <person name="Li X."/>
            <person name="Dhandapani V."/>
            <person name="Marshall H."/>
            <person name="Kissane S."/>
            <person name="Cuenca-Cambronero M."/>
            <person name="Asole G."/>
            <person name="Calvet F."/>
            <person name="Ruiz-Romero M."/>
            <person name="Marangio P."/>
            <person name="Guigo R."/>
            <person name="Rago D."/>
            <person name="Mirbahai L."/>
            <person name="Eastwood N."/>
            <person name="Colbourne J.K."/>
            <person name="Zhou J."/>
            <person name="Mallon E."/>
            <person name="Orsini L."/>
        </authorList>
    </citation>
    <scope>NUCLEOTIDE SEQUENCE [LARGE SCALE GENOMIC DNA]</scope>
    <source>
        <strain evidence="1">LRV0_1</strain>
    </source>
</reference>
<dbReference type="EMBL" id="JAOYFB010000040">
    <property type="protein sequence ID" value="KAK4035879.1"/>
    <property type="molecule type" value="Genomic_DNA"/>
</dbReference>
<accession>A0ABR0B2M4</accession>
<proteinExistence type="predicted"/>
<name>A0ABR0B2M4_9CRUS</name>
<evidence type="ECO:0000313" key="2">
    <source>
        <dbReference type="Proteomes" id="UP001234178"/>
    </source>
</evidence>
<keyword evidence="2" id="KW-1185">Reference proteome</keyword>
<evidence type="ECO:0000313" key="1">
    <source>
        <dbReference type="EMBL" id="KAK4035879.1"/>
    </source>
</evidence>
<sequence>MPFGQYLPVIYHVEGCESLDTDDERQNIRSGAKGCSCDILNRDPYNNFHFRIHFESQYRHMQSRCRLGEAKQPIELEVAEHSKFITRSEENIYGTWKPDRLHYRITSYPECEMKRHKNRLPMASIMIGQQGRGNELTYRTYNRGLLNLGHQFSPSNRLSPERAHAGFI</sequence>